<dbReference type="GO" id="GO:0033765">
    <property type="term" value="F:steroid dehydrogenase activity, acting on the CH-CH group of donors"/>
    <property type="evidence" value="ECO:0007669"/>
    <property type="project" value="UniProtKB-ARBA"/>
</dbReference>
<dbReference type="PANTHER" id="PTHR43400:SF10">
    <property type="entry name" value="3-OXOSTEROID 1-DEHYDROGENASE"/>
    <property type="match status" value="1"/>
</dbReference>
<comment type="caution">
    <text evidence="7">The sequence shown here is derived from an EMBL/GenBank/DDBJ whole genome shotgun (WGS) entry which is preliminary data.</text>
</comment>
<feature type="domain" description="FAD-dependent oxidoreductase 2 FAD-binding" evidence="6">
    <location>
        <begin position="75"/>
        <end position="533"/>
    </location>
</feature>
<dbReference type="InterPro" id="IPR003953">
    <property type="entry name" value="FAD-dep_OxRdtase_2_FAD-bd"/>
</dbReference>
<gene>
    <name evidence="9" type="ORF">C1871_13270</name>
    <name evidence="8" type="ORF">C1872_11830</name>
    <name evidence="7" type="ORF">GO726_02700</name>
</gene>
<dbReference type="PROSITE" id="PS51257">
    <property type="entry name" value="PROKAR_LIPOPROTEIN"/>
    <property type="match status" value="1"/>
</dbReference>
<comment type="cofactor">
    <cofactor evidence="1">
        <name>FAD</name>
        <dbReference type="ChEBI" id="CHEBI:57692"/>
    </cofactor>
</comment>
<dbReference type="InterPro" id="IPR050315">
    <property type="entry name" value="FAD-oxidoreductase_2"/>
</dbReference>
<sequence>MSTKHAQGISRRSFLAGTALASTGAVLGLAGCAPKENKGAEEANAETGSTSSDWLGSEPTVQESDIVETIDTEFLIVGAGTGGLFAACAAGEEGIETFVLEKYNGGVVRDDVGGVNSRLQQESGYTMDLQEYLLDMNHYAAGQCNLNLHKTWYEKSGETIDWYETVLDQYGVKLWHEAAEEKHETNYKHWATGHSPAWPEDGSLNGFTVLSDYAEKTGHVTFRYNTPMVKLVVEGDKVVGAIGKGENGYIQVNASKGVLVSTGGYGINVDMQKALQPHTTSLYGFNSAQPGCEGDGIKACLWAGAKMDDTHSSMLFDRGGLPADSLGGADCGVGTLFWMGSQPWLKVNLNGERFCNESGTYDFVLHSDAQQPGSIHVTLWDADFATYAEQFDMHGCSRLFPFDNGAAPNIPIQAVMGMNEELAAKGYIQKADTLEELAGKLGLPADALIATVERNNENYDNQVDPDFGKEPFRLSPVRNPPFYGIRNTGMLLCTMDGININTQGQALRADGSVIEGLYVTGNDSGGYYSMTYPNLSTGNACGRTVTFGRMIAKNLAK</sequence>
<accession>A0A369NIG9</accession>
<dbReference type="PANTHER" id="PTHR43400">
    <property type="entry name" value="FUMARATE REDUCTASE"/>
    <property type="match status" value="1"/>
</dbReference>
<keyword evidence="4" id="KW-0560">Oxidoreductase</keyword>
<dbReference type="GO" id="GO:0008202">
    <property type="term" value="P:steroid metabolic process"/>
    <property type="evidence" value="ECO:0007669"/>
    <property type="project" value="UniProtKB-ARBA"/>
</dbReference>
<dbReference type="InterPro" id="IPR036188">
    <property type="entry name" value="FAD/NAD-bd_sf"/>
</dbReference>
<keyword evidence="2" id="KW-0285">Flavoprotein</keyword>
<dbReference type="InterPro" id="IPR006311">
    <property type="entry name" value="TAT_signal"/>
</dbReference>
<dbReference type="RefSeq" id="WP_009305871.1">
    <property type="nucleotide sequence ID" value="NZ_CABHNG010000027.1"/>
</dbReference>
<evidence type="ECO:0000259" key="6">
    <source>
        <dbReference type="Pfam" id="PF00890"/>
    </source>
</evidence>
<organism evidence="7 12">
    <name type="scientific">Eggerthella lenta</name>
    <name type="common">Eubacterium lentum</name>
    <dbReference type="NCBI Taxonomy" id="84112"/>
    <lineage>
        <taxon>Bacteria</taxon>
        <taxon>Bacillati</taxon>
        <taxon>Actinomycetota</taxon>
        <taxon>Coriobacteriia</taxon>
        <taxon>Eggerthellales</taxon>
        <taxon>Eggerthellaceae</taxon>
        <taxon>Eggerthella</taxon>
    </lineage>
</organism>
<reference evidence="10 11" key="1">
    <citation type="journal article" date="2018" name="Elife">
        <title>Discovery and characterization of a prevalent human gut bacterial enzyme sufficient for the inactivation of a family of plant toxins.</title>
        <authorList>
            <person name="Koppel N."/>
            <person name="Bisanz J.E."/>
            <person name="Pandelia M.E."/>
            <person name="Turnbaugh P.J."/>
            <person name="Balskus E.P."/>
        </authorList>
    </citation>
    <scope>NUCLEOTIDE SEQUENCE [LARGE SCALE GENOMIC DNA]</scope>
    <source>
        <strain evidence="9 11">FAA1-1-60AUCSF</strain>
        <strain evidence="8 10">MR1 #12</strain>
    </source>
</reference>
<proteinExistence type="predicted"/>
<dbReference type="PROSITE" id="PS51318">
    <property type="entry name" value="TAT"/>
    <property type="match status" value="1"/>
</dbReference>
<name>A0A369NIG9_EGGLN</name>
<evidence type="ECO:0000313" key="8">
    <source>
        <dbReference type="EMBL" id="RDB77140.1"/>
    </source>
</evidence>
<protein>
    <submittedName>
        <fullName evidence="7">FAD-binding protein</fullName>
    </submittedName>
</protein>
<evidence type="ECO:0000313" key="12">
    <source>
        <dbReference type="Proteomes" id="UP000436429"/>
    </source>
</evidence>
<dbReference type="GeneID" id="69509758"/>
<dbReference type="EMBL" id="PPTX01000019">
    <property type="protein sequence ID" value="RDB77140.1"/>
    <property type="molecule type" value="Genomic_DNA"/>
</dbReference>
<feature type="compositionally biased region" description="Polar residues" evidence="5">
    <location>
        <begin position="47"/>
        <end position="59"/>
    </location>
</feature>
<dbReference type="AlphaFoldDB" id="A0A369NIG9"/>
<evidence type="ECO:0000313" key="11">
    <source>
        <dbReference type="Proteomes" id="UP000253857"/>
    </source>
</evidence>
<dbReference type="SUPFAM" id="SSF56425">
    <property type="entry name" value="Succinate dehydrogenase/fumarate reductase flavoprotein, catalytic domain"/>
    <property type="match status" value="1"/>
</dbReference>
<dbReference type="Pfam" id="PF00890">
    <property type="entry name" value="FAD_binding_2"/>
    <property type="match status" value="1"/>
</dbReference>
<dbReference type="Gene3D" id="3.50.50.60">
    <property type="entry name" value="FAD/NAD(P)-binding domain"/>
    <property type="match status" value="2"/>
</dbReference>
<feature type="region of interest" description="Disordered" evidence="5">
    <location>
        <begin position="38"/>
        <end position="59"/>
    </location>
</feature>
<evidence type="ECO:0000256" key="2">
    <source>
        <dbReference type="ARBA" id="ARBA00022630"/>
    </source>
</evidence>
<dbReference type="InterPro" id="IPR027477">
    <property type="entry name" value="Succ_DH/fumarate_Rdtase_cat_sf"/>
</dbReference>
<evidence type="ECO:0000256" key="5">
    <source>
        <dbReference type="SAM" id="MobiDB-lite"/>
    </source>
</evidence>
<evidence type="ECO:0000256" key="3">
    <source>
        <dbReference type="ARBA" id="ARBA00022827"/>
    </source>
</evidence>
<dbReference type="EMBL" id="WPOM01000004">
    <property type="protein sequence ID" value="MVN32085.1"/>
    <property type="molecule type" value="Genomic_DNA"/>
</dbReference>
<dbReference type="SUPFAM" id="SSF51905">
    <property type="entry name" value="FAD/NAD(P)-binding domain"/>
    <property type="match status" value="1"/>
</dbReference>
<dbReference type="Gene3D" id="3.90.700.10">
    <property type="entry name" value="Succinate dehydrogenase/fumarate reductase flavoprotein, catalytic domain"/>
    <property type="match status" value="1"/>
</dbReference>
<evidence type="ECO:0000256" key="4">
    <source>
        <dbReference type="ARBA" id="ARBA00023002"/>
    </source>
</evidence>
<keyword evidence="3" id="KW-0274">FAD</keyword>
<evidence type="ECO:0000313" key="7">
    <source>
        <dbReference type="EMBL" id="MVN32085.1"/>
    </source>
</evidence>
<evidence type="ECO:0000313" key="9">
    <source>
        <dbReference type="EMBL" id="RDB82632.1"/>
    </source>
</evidence>
<dbReference type="Proteomes" id="UP000436429">
    <property type="component" value="Unassembled WGS sequence"/>
</dbReference>
<dbReference type="Proteomes" id="UP000253857">
    <property type="component" value="Unassembled WGS sequence"/>
</dbReference>
<dbReference type="Proteomes" id="UP000253752">
    <property type="component" value="Unassembled WGS sequence"/>
</dbReference>
<reference evidence="7 12" key="2">
    <citation type="submission" date="2019-11" db="EMBL/GenBank/DDBJ databases">
        <title>Whole genome shotgun sequencing (WGS) data from Adlercreutzia equolifaciens ResAG-91, Eggerthella lenta MRI-F36, MRI-F37, MRI-F40, ResAG-49, ResAG-88, ResAG-121, ResAG-145, and Gordonibacter sp. ResAG-5, ResAG-26, ResAG-43, ResAG-50, ResAG-59.</title>
        <authorList>
            <person name="Stoll D.A."/>
            <person name="Danylec N."/>
            <person name="Franz C.M.A.P."/>
            <person name="Huch M."/>
        </authorList>
    </citation>
    <scope>NUCLEOTIDE SEQUENCE [LARGE SCALE GENOMIC DNA]</scope>
    <source>
        <strain evidence="7 12">ResAG-88</strain>
    </source>
</reference>
<evidence type="ECO:0000256" key="1">
    <source>
        <dbReference type="ARBA" id="ARBA00001974"/>
    </source>
</evidence>
<dbReference type="EMBL" id="PPTY01000032">
    <property type="protein sequence ID" value="RDB82632.1"/>
    <property type="molecule type" value="Genomic_DNA"/>
</dbReference>
<evidence type="ECO:0000313" key="10">
    <source>
        <dbReference type="Proteomes" id="UP000253752"/>
    </source>
</evidence>